<organism evidence="1 2">
    <name type="scientific">Holotrichia oblita</name>
    <name type="common">Chafer beetle</name>
    <dbReference type="NCBI Taxonomy" id="644536"/>
    <lineage>
        <taxon>Eukaryota</taxon>
        <taxon>Metazoa</taxon>
        <taxon>Ecdysozoa</taxon>
        <taxon>Arthropoda</taxon>
        <taxon>Hexapoda</taxon>
        <taxon>Insecta</taxon>
        <taxon>Pterygota</taxon>
        <taxon>Neoptera</taxon>
        <taxon>Endopterygota</taxon>
        <taxon>Coleoptera</taxon>
        <taxon>Polyphaga</taxon>
        <taxon>Scarabaeiformia</taxon>
        <taxon>Scarabaeidae</taxon>
        <taxon>Melolonthinae</taxon>
        <taxon>Holotrichia</taxon>
    </lineage>
</organism>
<reference evidence="1" key="1">
    <citation type="submission" date="2022-04" db="EMBL/GenBank/DDBJ databases">
        <title>Chromosome-scale genome assembly of Holotrichia oblita Faldermann.</title>
        <authorList>
            <person name="Rongchong L."/>
        </authorList>
    </citation>
    <scope>NUCLEOTIDE SEQUENCE</scope>
    <source>
        <strain evidence="1">81SQS9</strain>
    </source>
</reference>
<dbReference type="EMBL" id="CM043021">
    <property type="protein sequence ID" value="KAI4457688.1"/>
    <property type="molecule type" value="Genomic_DNA"/>
</dbReference>
<proteinExistence type="predicted"/>
<evidence type="ECO:0000313" key="2">
    <source>
        <dbReference type="Proteomes" id="UP001056778"/>
    </source>
</evidence>
<protein>
    <submittedName>
        <fullName evidence="1">Saposin-related</fullName>
    </submittedName>
</protein>
<gene>
    <name evidence="1" type="ORF">MML48_7g00017588</name>
</gene>
<sequence>MSIRCCIRCYVYKFNVFLAYAAVTSNPKSLGIPKAVSSKNLLGSKECTWGPSYWCSNLTSAAGCRAVPHCIQTVWQHQTVPEDSDSVCDICLKMVNEARDQLLSNETEEEIKEVFEGSCKLIPIKIVDKECCKLVDDFIPELVDTLASQMNPQVVCSVAGLCNSARIDNLIAEYEKNQKKASNTPNRCDSCHTVMDVLERRFDRMSKDDVLQGFLRVCGRLGSFSDACSNIIVTYFKDIYEHLQVNFNSDSVCLLSGECSAQFHTHVEITSLSKVGFVPVGQENDDLPCELCEQLVTHLRELLVANTTELEFQKVLQGLCNQTGQFRAECLSIVNEYYPIIYDFLIDELNGTVACQMIGICPQSVNVDAIPIAPLLPVESAPKAYNLLHDNEDDLTRVNVPNKGLSVKIVSKPESMQLPIERLFPQVPEVYNKEVCIFCQYFLHYIQTAISDPATEEEIKEQVERACNVLPASVNETCIAFISNYGDAVIALLVQEIDPSTICPLIKACPAVSSDEVEVFRDQSSAKDKCPLCLFAVTELEEMVKNEKTEANIRKALDSLCSHFSGSIATECQDFVDTYADTLINMLVDDLKPQQVCVYIKLCEPTLPDKPLSPTPNVIDDIEILSNEILDSTINGQDVSKKPLGNKEACIICEFVMDKLQKILENKATEDEIKNAVLSICTHLPKSVQSECNTFVSEYADLVIEALINSLEPEDMCRYLAVCTSQERVYLLS</sequence>
<evidence type="ECO:0000313" key="1">
    <source>
        <dbReference type="EMBL" id="KAI4457688.1"/>
    </source>
</evidence>
<keyword evidence="2" id="KW-1185">Reference proteome</keyword>
<comment type="caution">
    <text evidence="1">The sequence shown here is derived from an EMBL/GenBank/DDBJ whole genome shotgun (WGS) entry which is preliminary data.</text>
</comment>
<name>A0ACB9SRD4_HOLOL</name>
<dbReference type="Proteomes" id="UP001056778">
    <property type="component" value="Chromosome 7"/>
</dbReference>
<accession>A0ACB9SRD4</accession>